<dbReference type="SUPFAM" id="SSF52047">
    <property type="entry name" value="RNI-like"/>
    <property type="match status" value="1"/>
</dbReference>
<proteinExistence type="predicted"/>
<dbReference type="AlphaFoldDB" id="A0AAV2SVZ2"/>
<evidence type="ECO:0000256" key="1">
    <source>
        <dbReference type="ARBA" id="ARBA00022737"/>
    </source>
</evidence>
<dbReference type="Proteomes" id="UP001497623">
    <property type="component" value="Unassembled WGS sequence"/>
</dbReference>
<dbReference type="EMBL" id="CAXKWB010139601">
    <property type="protein sequence ID" value="CAL4245589.1"/>
    <property type="molecule type" value="Genomic_DNA"/>
</dbReference>
<dbReference type="PANTHER" id="PTHR14224">
    <property type="entry name" value="SIMILAR TO PREFERENTIALLY EXPRESSED ANTIGEN IN MELANOMA-LIKE 3"/>
    <property type="match status" value="1"/>
</dbReference>
<comment type="caution">
    <text evidence="3">The sequence shown here is derived from an EMBL/GenBank/DDBJ whole genome shotgun (WGS) entry which is preliminary data.</text>
</comment>
<sequence length="635" mass="72827">MYDNCSYHILDSLVPPSADEDNTFQNSLLRLEHICACAIVKDFSSENTNQILSKTPAPLHKIIWKAFLTDRYYKIEDDEELNFEDIEEIDEIKDLLYHWPREEFVLKELMPKLPSRLNDFHSVWDDDTFTYGLFGFCSEPIRNTKVLEFYELVVTTIVRSLWYVFIPFLYDARNKQLKQKHTCKIRKINISGFHTNLSEDLKDNLGTINDALLINSNGKLEVTLDVQLDDDDDDYGIEESLNELEHCYSQYTDSINFKIAHVSLFGQISEAKRLIHKLVNNGTVSIDLSGVIDSDVSDSEGWETDSEDSEGWETDSEDSEGWKTVSEDSDGCKTDSEDSDTINEDSDAICKDEDLNKKEKISENRTVQENILLVRLGKCASENSDAINEDSGVMDENEDSDKIEKIFENSTVQENILSVRLGRRACSLNILQNLKSLIHLDLSHNSLSGRLHTLVHMHRGLLFLNLYKCNINDMDLAPLVGSCHQATLQELNLSDNSFRFDKNSNNLISLCQNLKNVQCLNLGSCDLDSWHINEIKLLFHLFKILPNIVKLNLSGNNFSIETLKIHILVLHESPSLRYLKLSLPKTFPVPIHKKDLIKSFCYEINTKINERRSHLLYVEFSQLMYIPGLGYIDGV</sequence>
<gene>
    <name evidence="3" type="ORF">MNOR_LOCUS41068</name>
</gene>
<feature type="region of interest" description="Disordered" evidence="2">
    <location>
        <begin position="295"/>
        <end position="347"/>
    </location>
</feature>
<keyword evidence="4" id="KW-1185">Reference proteome</keyword>
<name>A0AAV2SVZ2_MEGNR</name>
<protein>
    <submittedName>
        <fullName evidence="3">Uncharacterized protein</fullName>
    </submittedName>
</protein>
<evidence type="ECO:0000313" key="3">
    <source>
        <dbReference type="EMBL" id="CAL4245589.1"/>
    </source>
</evidence>
<keyword evidence="1" id="KW-0677">Repeat</keyword>
<reference evidence="3 4" key="1">
    <citation type="submission" date="2024-05" db="EMBL/GenBank/DDBJ databases">
        <authorList>
            <person name="Wallberg A."/>
        </authorList>
    </citation>
    <scope>NUCLEOTIDE SEQUENCE [LARGE SCALE GENOMIC DNA]</scope>
</reference>
<accession>A0AAV2SVZ2</accession>
<organism evidence="3 4">
    <name type="scientific">Meganyctiphanes norvegica</name>
    <name type="common">Northern krill</name>
    <name type="synonym">Thysanopoda norvegica</name>
    <dbReference type="NCBI Taxonomy" id="48144"/>
    <lineage>
        <taxon>Eukaryota</taxon>
        <taxon>Metazoa</taxon>
        <taxon>Ecdysozoa</taxon>
        <taxon>Arthropoda</taxon>
        <taxon>Crustacea</taxon>
        <taxon>Multicrustacea</taxon>
        <taxon>Malacostraca</taxon>
        <taxon>Eumalacostraca</taxon>
        <taxon>Eucarida</taxon>
        <taxon>Euphausiacea</taxon>
        <taxon>Euphausiidae</taxon>
        <taxon>Meganyctiphanes</taxon>
    </lineage>
</organism>
<evidence type="ECO:0000256" key="2">
    <source>
        <dbReference type="SAM" id="MobiDB-lite"/>
    </source>
</evidence>
<feature type="compositionally biased region" description="Acidic residues" evidence="2">
    <location>
        <begin position="295"/>
        <end position="319"/>
    </location>
</feature>
<evidence type="ECO:0000313" key="4">
    <source>
        <dbReference type="Proteomes" id="UP001497623"/>
    </source>
</evidence>
<dbReference type="InterPro" id="IPR050694">
    <property type="entry name" value="LRRC14/PRAME"/>
</dbReference>
<dbReference type="InterPro" id="IPR032675">
    <property type="entry name" value="LRR_dom_sf"/>
</dbReference>
<dbReference type="Gene3D" id="3.80.10.10">
    <property type="entry name" value="Ribonuclease Inhibitor"/>
    <property type="match status" value="1"/>
</dbReference>
<feature type="compositionally biased region" description="Acidic residues" evidence="2">
    <location>
        <begin position="337"/>
        <end position="347"/>
    </location>
</feature>